<keyword evidence="7" id="KW-0175">Coiled coil</keyword>
<evidence type="ECO:0000313" key="10">
    <source>
        <dbReference type="Proteomes" id="UP000005113"/>
    </source>
</evidence>
<reference evidence="10" key="1">
    <citation type="journal article" date="2012" name="Stand. Genomic Sci.">
        <title>Permanent draft genome sequence of the gliding predator Saprospira grandis strain Sa g1 (= HR1).</title>
        <authorList>
            <person name="Mavromatis K."/>
            <person name="Chertkov O."/>
            <person name="Lapidus A."/>
            <person name="Nolan M."/>
            <person name="Lucas S."/>
            <person name="Tice H."/>
            <person name="Del Rio T.G."/>
            <person name="Cheng J.F."/>
            <person name="Han C."/>
            <person name="Tapia R."/>
            <person name="Bruce D."/>
            <person name="Goodwin L.A."/>
            <person name="Pitluck S."/>
            <person name="Huntemann M."/>
            <person name="Liolios K."/>
            <person name="Pagani I."/>
            <person name="Ivanova N."/>
            <person name="Mikhailova N."/>
            <person name="Pati A."/>
            <person name="Chen A."/>
            <person name="Palaniappan K."/>
            <person name="Land M."/>
            <person name="Brambilla E.M."/>
            <person name="Rohde M."/>
            <person name="Spring S."/>
            <person name="Goker M."/>
            <person name="Detter J.C."/>
            <person name="Bristow J."/>
            <person name="Eisen J.A."/>
            <person name="Markowitz V."/>
            <person name="Hugenholtz P."/>
            <person name="Kyrpides N.C."/>
            <person name="Klenk H.P."/>
            <person name="Woyke T."/>
        </authorList>
    </citation>
    <scope>NUCLEOTIDE SEQUENCE [LARGE SCALE GENOMIC DNA]</scope>
    <source>
        <strain evidence="10">DSM 2844</strain>
    </source>
</reference>
<evidence type="ECO:0000256" key="2">
    <source>
        <dbReference type="ARBA" id="ARBA00011900"/>
    </source>
</evidence>
<dbReference type="GO" id="GO:0032259">
    <property type="term" value="P:methylation"/>
    <property type="evidence" value="ECO:0007669"/>
    <property type="project" value="UniProtKB-KW"/>
</dbReference>
<keyword evidence="5" id="KW-0949">S-adenosyl-L-methionine</keyword>
<dbReference type="Gene3D" id="3.40.50.150">
    <property type="entry name" value="Vaccinia Virus protein VP39"/>
    <property type="match status" value="1"/>
</dbReference>
<comment type="similarity">
    <text evidence="1">Belongs to the N(4)/N(6)-methyltransferase family.</text>
</comment>
<dbReference type="GO" id="GO:0009007">
    <property type="term" value="F:site-specific DNA-methyltransferase (adenine-specific) activity"/>
    <property type="evidence" value="ECO:0007669"/>
    <property type="project" value="UniProtKB-EC"/>
</dbReference>
<dbReference type="PROSITE" id="PS00092">
    <property type="entry name" value="N6_MTASE"/>
    <property type="match status" value="1"/>
</dbReference>
<evidence type="ECO:0000256" key="7">
    <source>
        <dbReference type="SAM" id="Coils"/>
    </source>
</evidence>
<evidence type="ECO:0000256" key="1">
    <source>
        <dbReference type="ARBA" id="ARBA00006594"/>
    </source>
</evidence>
<evidence type="ECO:0000313" key="9">
    <source>
        <dbReference type="EMBL" id="EJF53908.1"/>
    </source>
</evidence>
<comment type="catalytic activity">
    <reaction evidence="6">
        <text>a 2'-deoxyadenosine in DNA + S-adenosyl-L-methionine = an N(6)-methyl-2'-deoxyadenosine in DNA + S-adenosyl-L-homocysteine + H(+)</text>
        <dbReference type="Rhea" id="RHEA:15197"/>
        <dbReference type="Rhea" id="RHEA-COMP:12418"/>
        <dbReference type="Rhea" id="RHEA-COMP:12419"/>
        <dbReference type="ChEBI" id="CHEBI:15378"/>
        <dbReference type="ChEBI" id="CHEBI:57856"/>
        <dbReference type="ChEBI" id="CHEBI:59789"/>
        <dbReference type="ChEBI" id="CHEBI:90615"/>
        <dbReference type="ChEBI" id="CHEBI:90616"/>
        <dbReference type="EC" id="2.1.1.72"/>
    </reaction>
</comment>
<evidence type="ECO:0000259" key="8">
    <source>
        <dbReference type="Pfam" id="PF01555"/>
    </source>
</evidence>
<dbReference type="HOGENOM" id="CLU_417316_0_0_10"/>
<dbReference type="EMBL" id="JH719942">
    <property type="protein sequence ID" value="EJF53908.1"/>
    <property type="molecule type" value="Genomic_DNA"/>
</dbReference>
<evidence type="ECO:0000256" key="5">
    <source>
        <dbReference type="ARBA" id="ARBA00022691"/>
    </source>
</evidence>
<accession>J1I694</accession>
<dbReference type="Proteomes" id="UP000005113">
    <property type="component" value="Unassembled WGS sequence"/>
</dbReference>
<dbReference type="InterPro" id="IPR002295">
    <property type="entry name" value="N4/N6-MTase_EcoPI_Mod-like"/>
</dbReference>
<dbReference type="InterPro" id="IPR002052">
    <property type="entry name" value="DNA_methylase_N6_adenine_CS"/>
</dbReference>
<dbReference type="RefSeq" id="WP_002659587.1">
    <property type="nucleotide sequence ID" value="NZ_JH719942.1"/>
</dbReference>
<keyword evidence="4" id="KW-0808">Transferase</keyword>
<dbReference type="Pfam" id="PF01555">
    <property type="entry name" value="N6_N4_Mtase"/>
    <property type="match status" value="1"/>
</dbReference>
<evidence type="ECO:0000256" key="6">
    <source>
        <dbReference type="ARBA" id="ARBA00047942"/>
    </source>
</evidence>
<feature type="coiled-coil region" evidence="7">
    <location>
        <begin position="1"/>
        <end position="28"/>
    </location>
</feature>
<protein>
    <recommendedName>
        <fullName evidence="2">site-specific DNA-methyltransferase (adenine-specific)</fullName>
        <ecNumber evidence="2">2.1.1.72</ecNumber>
    </recommendedName>
</protein>
<sequence>MATEKELLAEIEALKKKLEIANNRIKTEKYGITWLDVPEAFEEESENQLPILTEIKEKAIKNDDGKPTHILIEGDNYHSLTCLNYTHKGKIDLIYIDPPYNTGSDGFRYKDKRVLDKYPDGTTVPKDHPLRHSYWLSFMSKRLELAHNLLKDNGTMFISINEVEYSGLKLLCDKIFQPSNYLTTLNIKVRHEDRILRGDNDFHETSEYLLMYRKTEKFTTIKRVRDNTSLNAYQYRIVEKIENPEITTIAGRKVHIFRSGEYEIQKVTPTIEALKEYNIRGSLITQSGSASEFYEKNLRSRKIDDGFGTLYKIIDMGTRGDGLGYRYIRQPFDSRGTNGFYYQGLPLNKKDTKLVPYPNFYDFEEIFNKVGYEGGVKFTNGKKPVDFIKFIFTLGTTNQNAIILDFFAGSGSTGQAVMEQNNIDGGKRQVILCTNNEANIAHEITLPRLNNVVNGYNQTKSQKSTLFSLKLNRKNIEDNTEILSAIEKYNSEPYLSQFDNIKVEVTKGIFIISGYTKKQNQIQGLGNSLKYYRTDFVGSNNILSATDEDKSSLAHKAGYLLSIAEDTLEEIELSTCFQLFENDKKATAIYFKEELTEMEAFLKKVEGIKKPISLYLFSWGNKSEFEVLFNHLSHVKIKTIPQSILEIYKKIYNIVTV</sequence>
<evidence type="ECO:0000256" key="4">
    <source>
        <dbReference type="ARBA" id="ARBA00022679"/>
    </source>
</evidence>
<evidence type="ECO:0000256" key="3">
    <source>
        <dbReference type="ARBA" id="ARBA00022603"/>
    </source>
</evidence>
<name>J1I694_9BACT</name>
<organism evidence="9 10">
    <name type="scientific">Saprospira grandis DSM 2844</name>
    <dbReference type="NCBI Taxonomy" id="694433"/>
    <lineage>
        <taxon>Bacteria</taxon>
        <taxon>Pseudomonadati</taxon>
        <taxon>Bacteroidota</taxon>
        <taxon>Saprospiria</taxon>
        <taxon>Saprospirales</taxon>
        <taxon>Saprospiraceae</taxon>
        <taxon>Saprospira</taxon>
    </lineage>
</organism>
<dbReference type="AlphaFoldDB" id="J1I694"/>
<dbReference type="InterPro" id="IPR002941">
    <property type="entry name" value="DNA_methylase_N4/N6"/>
</dbReference>
<dbReference type="OrthoDB" id="9800801at2"/>
<dbReference type="PRINTS" id="PR00506">
    <property type="entry name" value="D21N6MTFRASE"/>
</dbReference>
<proteinExistence type="inferred from homology"/>
<keyword evidence="3 9" id="KW-0489">Methyltransferase</keyword>
<dbReference type="SUPFAM" id="SSF53335">
    <property type="entry name" value="S-adenosyl-L-methionine-dependent methyltransferases"/>
    <property type="match status" value="1"/>
</dbReference>
<dbReference type="GO" id="GO:0008170">
    <property type="term" value="F:N-methyltransferase activity"/>
    <property type="evidence" value="ECO:0007669"/>
    <property type="project" value="InterPro"/>
</dbReference>
<dbReference type="InterPro" id="IPR029063">
    <property type="entry name" value="SAM-dependent_MTases_sf"/>
</dbReference>
<dbReference type="GO" id="GO:0003677">
    <property type="term" value="F:DNA binding"/>
    <property type="evidence" value="ECO:0007669"/>
    <property type="project" value="InterPro"/>
</dbReference>
<dbReference type="EC" id="2.1.1.72" evidence="2"/>
<gene>
    <name evidence="9" type="ORF">SapgrDRAFT_2232</name>
</gene>
<feature type="domain" description="DNA methylase N-4/N-6" evidence="8">
    <location>
        <begin position="91"/>
        <end position="421"/>
    </location>
</feature>